<evidence type="ECO:0000256" key="9">
    <source>
        <dbReference type="ARBA" id="ARBA00022605"/>
    </source>
</evidence>
<keyword evidence="10 17" id="KW-0479">Metal-binding</keyword>
<dbReference type="SUPFAM" id="SSF56796">
    <property type="entry name" value="Dehydroquinate synthase-like"/>
    <property type="match status" value="1"/>
</dbReference>
<evidence type="ECO:0000256" key="10">
    <source>
        <dbReference type="ARBA" id="ARBA00022723"/>
    </source>
</evidence>
<dbReference type="InterPro" id="IPR016037">
    <property type="entry name" value="DHQ_synth_AroB"/>
</dbReference>
<evidence type="ECO:0000259" key="18">
    <source>
        <dbReference type="Pfam" id="PF01761"/>
    </source>
</evidence>
<evidence type="ECO:0000256" key="12">
    <source>
        <dbReference type="ARBA" id="ARBA00022833"/>
    </source>
</evidence>
<comment type="subcellular location">
    <subcellularLocation>
        <location evidence="3 17">Cytoplasm</location>
    </subcellularLocation>
</comment>
<dbReference type="GO" id="GO:0009423">
    <property type="term" value="P:chorismate biosynthetic process"/>
    <property type="evidence" value="ECO:0007669"/>
    <property type="project" value="UniProtKB-UniRule"/>
</dbReference>
<dbReference type="Pfam" id="PF24621">
    <property type="entry name" value="DHQS_C"/>
    <property type="match status" value="1"/>
</dbReference>
<dbReference type="KEGG" id="glj:GKIL_2954"/>
<comment type="cofactor">
    <cofactor evidence="17">
        <name>Co(2+)</name>
        <dbReference type="ChEBI" id="CHEBI:48828"/>
    </cofactor>
    <cofactor evidence="17">
        <name>Zn(2+)</name>
        <dbReference type="ChEBI" id="CHEBI:29105"/>
    </cofactor>
    <text evidence="17">Binds 1 divalent metal cation per subunit. Can use either Co(2+) or Zn(2+).</text>
</comment>
<dbReference type="PANTHER" id="PTHR43622:SF7">
    <property type="entry name" value="3-DEHYDROQUINATE SYNTHASE, CHLOROPLASTIC"/>
    <property type="match status" value="1"/>
</dbReference>
<protein>
    <recommendedName>
        <fullName evidence="7 17">3-dehydroquinate synthase</fullName>
        <shortName evidence="17">DHQS</shortName>
        <ecNumber evidence="6 17">4.2.3.4</ecNumber>
    </recommendedName>
</protein>
<evidence type="ECO:0000256" key="5">
    <source>
        <dbReference type="ARBA" id="ARBA00005412"/>
    </source>
</evidence>
<proteinExistence type="inferred from homology"/>
<comment type="catalytic activity">
    <reaction evidence="1 17">
        <text>7-phospho-2-dehydro-3-deoxy-D-arabino-heptonate = 3-dehydroquinate + phosphate</text>
        <dbReference type="Rhea" id="RHEA:21968"/>
        <dbReference type="ChEBI" id="CHEBI:32364"/>
        <dbReference type="ChEBI" id="CHEBI:43474"/>
        <dbReference type="ChEBI" id="CHEBI:58394"/>
        <dbReference type="EC" id="4.2.3.4"/>
    </reaction>
</comment>
<dbReference type="InterPro" id="IPR030960">
    <property type="entry name" value="DHQS/DOIS_N"/>
</dbReference>
<evidence type="ECO:0000256" key="2">
    <source>
        <dbReference type="ARBA" id="ARBA00001911"/>
    </source>
</evidence>
<feature type="binding site" evidence="17">
    <location>
        <position position="152"/>
    </location>
    <ligand>
        <name>NAD(+)</name>
        <dbReference type="ChEBI" id="CHEBI:57540"/>
    </ligand>
</feature>
<dbReference type="UniPathway" id="UPA00053">
    <property type="reaction ID" value="UER00085"/>
</dbReference>
<comment type="similarity">
    <text evidence="5 17">Belongs to the sugar phosphate cyclases superfamily. Dehydroquinate synthase family.</text>
</comment>
<keyword evidence="16 17" id="KW-0170">Cobalt</keyword>
<feature type="binding site" evidence="17">
    <location>
        <position position="264"/>
    </location>
    <ligand>
        <name>Zn(2+)</name>
        <dbReference type="ChEBI" id="CHEBI:29105"/>
    </ligand>
</feature>
<evidence type="ECO:0000256" key="4">
    <source>
        <dbReference type="ARBA" id="ARBA00004661"/>
    </source>
</evidence>
<evidence type="ECO:0000256" key="3">
    <source>
        <dbReference type="ARBA" id="ARBA00004496"/>
    </source>
</evidence>
<dbReference type="STRING" id="1183438.GKIL_2954"/>
<dbReference type="RefSeq" id="WP_023174435.1">
    <property type="nucleotide sequence ID" value="NC_022600.1"/>
</dbReference>
<feature type="binding site" evidence="17">
    <location>
        <begin position="106"/>
        <end position="110"/>
    </location>
    <ligand>
        <name>NAD(+)</name>
        <dbReference type="ChEBI" id="CHEBI:57540"/>
    </ligand>
</feature>
<dbReference type="PATRIC" id="fig|1183438.3.peg.2911"/>
<keyword evidence="12 17" id="KW-0862">Zinc</keyword>
<keyword evidence="13 17" id="KW-0520">NAD</keyword>
<dbReference type="InterPro" id="IPR030963">
    <property type="entry name" value="DHQ_synth_fam"/>
</dbReference>
<dbReference type="OrthoDB" id="9806583at2"/>
<dbReference type="GO" id="GO:0003856">
    <property type="term" value="F:3-dehydroquinate synthase activity"/>
    <property type="evidence" value="ECO:0007669"/>
    <property type="project" value="UniProtKB-UniRule"/>
</dbReference>
<dbReference type="EMBL" id="CP003587">
    <property type="protein sequence ID" value="AGY59200.1"/>
    <property type="molecule type" value="Genomic_DNA"/>
</dbReference>
<comment type="cofactor">
    <cofactor evidence="2 17">
        <name>NAD(+)</name>
        <dbReference type="ChEBI" id="CHEBI:57540"/>
    </cofactor>
</comment>
<evidence type="ECO:0000256" key="7">
    <source>
        <dbReference type="ARBA" id="ARBA00017684"/>
    </source>
</evidence>
<feature type="binding site" evidence="17">
    <location>
        <position position="143"/>
    </location>
    <ligand>
        <name>NAD(+)</name>
        <dbReference type="ChEBI" id="CHEBI:57540"/>
    </ligand>
</feature>
<keyword evidence="14 17" id="KW-0057">Aromatic amino acid biosynthesis</keyword>
<dbReference type="Gene3D" id="3.40.50.1970">
    <property type="match status" value="1"/>
</dbReference>
<evidence type="ECO:0000256" key="17">
    <source>
        <dbReference type="HAMAP-Rule" id="MF_00110"/>
    </source>
</evidence>
<dbReference type="AlphaFoldDB" id="U5QNE5"/>
<evidence type="ECO:0000256" key="11">
    <source>
        <dbReference type="ARBA" id="ARBA00022741"/>
    </source>
</evidence>
<comment type="caution">
    <text evidence="17">Lacks conserved residue(s) required for the propagation of feature annotation.</text>
</comment>
<evidence type="ECO:0000256" key="15">
    <source>
        <dbReference type="ARBA" id="ARBA00023239"/>
    </source>
</evidence>
<reference evidence="20 21" key="1">
    <citation type="journal article" date="2013" name="PLoS ONE">
        <title>Cultivation and Complete Genome Sequencing of Gloeobacter kilaueensis sp. nov., from a Lava Cave in Kilauea Caldera, Hawai'i.</title>
        <authorList>
            <person name="Saw J.H."/>
            <person name="Schatz M."/>
            <person name="Brown M.V."/>
            <person name="Kunkel D.D."/>
            <person name="Foster J.S."/>
            <person name="Shick H."/>
            <person name="Christensen S."/>
            <person name="Hou S."/>
            <person name="Wan X."/>
            <person name="Donachie S.P."/>
        </authorList>
    </citation>
    <scope>NUCLEOTIDE SEQUENCE [LARGE SCALE GENOMIC DNA]</scope>
    <source>
        <strain evidence="21">JS</strain>
    </source>
</reference>
<comment type="function">
    <text evidence="17">Catalyzes the conversion of 3-deoxy-D-arabino-heptulosonate 7-phosphate (DAHP) to dehydroquinate (DHQ).</text>
</comment>
<evidence type="ECO:0000313" key="21">
    <source>
        <dbReference type="Proteomes" id="UP000017396"/>
    </source>
</evidence>
<dbReference type="GO" id="GO:0009073">
    <property type="term" value="P:aromatic amino acid family biosynthetic process"/>
    <property type="evidence" value="ECO:0007669"/>
    <property type="project" value="UniProtKB-KW"/>
</dbReference>
<organism evidence="20 21">
    <name type="scientific">Gloeobacter kilaueensis (strain ATCC BAA-2537 / CCAP 1431/1 / ULC 316 / JS1)</name>
    <dbReference type="NCBI Taxonomy" id="1183438"/>
    <lineage>
        <taxon>Bacteria</taxon>
        <taxon>Bacillati</taxon>
        <taxon>Cyanobacteriota</taxon>
        <taxon>Cyanophyceae</taxon>
        <taxon>Gloeobacterales</taxon>
        <taxon>Gloeobacteraceae</taxon>
        <taxon>Gloeobacter</taxon>
    </lineage>
</organism>
<evidence type="ECO:0000259" key="19">
    <source>
        <dbReference type="Pfam" id="PF24621"/>
    </source>
</evidence>
<feature type="binding site" evidence="17">
    <location>
        <begin position="130"/>
        <end position="131"/>
    </location>
    <ligand>
        <name>NAD(+)</name>
        <dbReference type="ChEBI" id="CHEBI:57540"/>
    </ligand>
</feature>
<dbReference type="HOGENOM" id="CLU_001201_0_2_3"/>
<dbReference type="HAMAP" id="MF_00110">
    <property type="entry name" value="DHQ_synthase"/>
    <property type="match status" value="1"/>
</dbReference>
<keyword evidence="9 17" id="KW-0028">Amino-acid biosynthesis</keyword>
<evidence type="ECO:0000256" key="1">
    <source>
        <dbReference type="ARBA" id="ARBA00001393"/>
    </source>
</evidence>
<dbReference type="CDD" id="cd08195">
    <property type="entry name" value="DHQS"/>
    <property type="match status" value="1"/>
</dbReference>
<feature type="binding site" evidence="17">
    <location>
        <position position="247"/>
    </location>
    <ligand>
        <name>Zn(2+)</name>
        <dbReference type="ChEBI" id="CHEBI:29105"/>
    </ligand>
</feature>
<gene>
    <name evidence="17 20" type="primary">aroB</name>
    <name evidence="20" type="ORF">GKIL_2954</name>
</gene>
<dbReference type="eggNOG" id="COG0337">
    <property type="taxonomic scope" value="Bacteria"/>
</dbReference>
<dbReference type="EC" id="4.2.3.4" evidence="6 17"/>
<dbReference type="InterPro" id="IPR056179">
    <property type="entry name" value="DHQS_C"/>
</dbReference>
<dbReference type="Gene3D" id="1.20.1090.10">
    <property type="entry name" value="Dehydroquinate synthase-like - alpha domain"/>
    <property type="match status" value="1"/>
</dbReference>
<feature type="binding site" evidence="17">
    <location>
        <position position="185"/>
    </location>
    <ligand>
        <name>Zn(2+)</name>
        <dbReference type="ChEBI" id="CHEBI:29105"/>
    </ligand>
</feature>
<evidence type="ECO:0000256" key="8">
    <source>
        <dbReference type="ARBA" id="ARBA00022490"/>
    </source>
</evidence>
<keyword evidence="8 17" id="KW-0963">Cytoplasm</keyword>
<dbReference type="FunFam" id="3.40.50.1970:FF:000001">
    <property type="entry name" value="3-dehydroquinate synthase"/>
    <property type="match status" value="1"/>
</dbReference>
<comment type="pathway">
    <text evidence="4 17">Metabolic intermediate biosynthesis; chorismate biosynthesis; chorismate from D-erythrose 4-phosphate and phosphoenolpyruvate: step 2/7.</text>
</comment>
<keyword evidence="15 17" id="KW-0456">Lyase</keyword>
<dbReference type="GO" id="GO:0046872">
    <property type="term" value="F:metal ion binding"/>
    <property type="evidence" value="ECO:0007669"/>
    <property type="project" value="UniProtKB-KW"/>
</dbReference>
<evidence type="ECO:0000256" key="14">
    <source>
        <dbReference type="ARBA" id="ARBA00023141"/>
    </source>
</evidence>
<evidence type="ECO:0000256" key="16">
    <source>
        <dbReference type="ARBA" id="ARBA00023285"/>
    </source>
</evidence>
<accession>U5QNE5</accession>
<dbReference type="PANTHER" id="PTHR43622">
    <property type="entry name" value="3-DEHYDROQUINATE SYNTHASE"/>
    <property type="match status" value="1"/>
</dbReference>
<dbReference type="PIRSF" id="PIRSF001455">
    <property type="entry name" value="DHQ_synth"/>
    <property type="match status" value="1"/>
</dbReference>
<dbReference type="GO" id="GO:0005737">
    <property type="term" value="C:cytoplasm"/>
    <property type="evidence" value="ECO:0007669"/>
    <property type="project" value="UniProtKB-SubCell"/>
</dbReference>
<dbReference type="NCBIfam" id="TIGR01357">
    <property type="entry name" value="aroB"/>
    <property type="match status" value="1"/>
</dbReference>
<name>U5QNE5_GLOK1</name>
<feature type="domain" description="3-dehydroquinate synthase N-terminal" evidence="18">
    <location>
        <begin position="68"/>
        <end position="180"/>
    </location>
</feature>
<keyword evidence="21" id="KW-1185">Reference proteome</keyword>
<dbReference type="GO" id="GO:0008652">
    <property type="term" value="P:amino acid biosynthetic process"/>
    <property type="evidence" value="ECO:0007669"/>
    <property type="project" value="UniProtKB-KW"/>
</dbReference>
<dbReference type="Pfam" id="PF01761">
    <property type="entry name" value="DHQ_synthase"/>
    <property type="match status" value="1"/>
</dbReference>
<evidence type="ECO:0000313" key="20">
    <source>
        <dbReference type="EMBL" id="AGY59200.1"/>
    </source>
</evidence>
<feature type="domain" description="3-dehydroquinate synthase C-terminal" evidence="19">
    <location>
        <begin position="183"/>
        <end position="325"/>
    </location>
</feature>
<dbReference type="GO" id="GO:0000166">
    <property type="term" value="F:nucleotide binding"/>
    <property type="evidence" value="ECO:0007669"/>
    <property type="project" value="UniProtKB-KW"/>
</dbReference>
<evidence type="ECO:0000256" key="13">
    <source>
        <dbReference type="ARBA" id="ARBA00023027"/>
    </source>
</evidence>
<sequence length="361" mass="39102">MIRIPVALPSSHYDIRIEPGGLDQLGAALLDLGKADRVLVVSNPTILKHYGARVQRSLLQAGFESASLALPAGERYKTLRTVERIYQAALDCRLERSSIIVALGGGVIGDMTGFAASTWLRGVRVVQVPTTLLAMVDAAIGGKTGVNHPQGKNLIGTFYQPSLVLVDPDVLATLPRRERRSAMAEVIKYGVIWDAELFRWLETLSDLDRLEPAQLTRILVRSCQTKAEVVVRDEREGGLRAILNYGHTVGHAIESVTNYRRYLHGEGVALGMVAAGRLAANLGLWSASEAARQEALIAGAHLPVRWAGDIATDALIERMQTDKKVVTGRVRFVLPEAIGRASIGVEVPEAVLRSVLDSLAD</sequence>
<dbReference type="InterPro" id="IPR050071">
    <property type="entry name" value="Dehydroquinate_synthase"/>
</dbReference>
<dbReference type="Proteomes" id="UP000017396">
    <property type="component" value="Chromosome"/>
</dbReference>
<evidence type="ECO:0000256" key="6">
    <source>
        <dbReference type="ARBA" id="ARBA00013031"/>
    </source>
</evidence>
<keyword evidence="11 17" id="KW-0547">Nucleotide-binding</keyword>